<evidence type="ECO:0000256" key="2">
    <source>
        <dbReference type="ARBA" id="ARBA00022630"/>
    </source>
</evidence>
<dbReference type="GO" id="GO:0071949">
    <property type="term" value="F:FAD binding"/>
    <property type="evidence" value="ECO:0007669"/>
    <property type="project" value="InterPro"/>
</dbReference>
<comment type="cofactor">
    <cofactor evidence="1">
        <name>FAD</name>
        <dbReference type="ChEBI" id="CHEBI:57692"/>
    </cofactor>
</comment>
<evidence type="ECO:0000256" key="4">
    <source>
        <dbReference type="ARBA" id="ARBA00023002"/>
    </source>
</evidence>
<dbReference type="GO" id="GO:0016709">
    <property type="term" value="F:oxidoreductase activity, acting on paired donors, with incorporation or reduction of molecular oxygen, NAD(P)H as one donor, and incorporation of one atom of oxygen"/>
    <property type="evidence" value="ECO:0007669"/>
    <property type="project" value="UniProtKB-ARBA"/>
</dbReference>
<dbReference type="InterPro" id="IPR002938">
    <property type="entry name" value="FAD-bd"/>
</dbReference>
<dbReference type="EMBL" id="PDNA01000015">
    <property type="protein sequence ID" value="PGH26631.1"/>
    <property type="molecule type" value="Genomic_DNA"/>
</dbReference>
<dbReference type="Gene3D" id="3.50.50.60">
    <property type="entry name" value="FAD/NAD(P)-binding domain"/>
    <property type="match status" value="1"/>
</dbReference>
<dbReference type="PANTHER" id="PTHR43004:SF19">
    <property type="entry name" value="BINDING MONOOXYGENASE, PUTATIVE (JCVI)-RELATED"/>
    <property type="match status" value="1"/>
</dbReference>
<protein>
    <recommendedName>
        <fullName evidence="5">FAD-binding domain-containing protein</fullName>
    </recommendedName>
</protein>
<comment type="caution">
    <text evidence="6">The sequence shown here is derived from an EMBL/GenBank/DDBJ whole genome shotgun (WGS) entry which is preliminary data.</text>
</comment>
<keyword evidence="2" id="KW-0285">Flavoprotein</keyword>
<evidence type="ECO:0000313" key="7">
    <source>
        <dbReference type="Proteomes" id="UP000224634"/>
    </source>
</evidence>
<dbReference type="Gene3D" id="3.30.70.2450">
    <property type="match status" value="1"/>
</dbReference>
<proteinExistence type="predicted"/>
<evidence type="ECO:0000256" key="3">
    <source>
        <dbReference type="ARBA" id="ARBA00022827"/>
    </source>
</evidence>
<dbReference type="AlphaFoldDB" id="A0A2B7YZY9"/>
<dbReference type="STRING" id="1447883.A0A2B7YZY9"/>
<gene>
    <name evidence="6" type="ORF">AJ80_01760</name>
</gene>
<sequence>MNASCTDVLIVGAGPTGLVLALWLTRQGVKVRIVDKDDAKASTSRALVIHSRTLELYRQLDLAEKVVANGHKIEATNIWSEGSHRGHVPLGDVGSGLTPYPFLHIYPQDRHEPLLEKRLNELGVQVERHKELVDFTEHDSSIMARFRDTTKPSSPDQDTELETYEATFIAGCDGSHSVVRRSCGIEFEGETHKQSFFVADIEGSGPVLNGEAHVTFNQSDILLTLAYDKGRRGRLNGVIDQKNFTKDISELTLDDISQDTIKKMKLQIDKVNWFTAYHVHHRLSQSFRKGRAFLVGDAGHIHSPVGGQGMNTGIGDAINLAWKLATVVQGRADPSLLDTYESERRAFATSLVHTTDKAFNFLATEGFFASFLRTWLIPMIMPFLTKFRFVRHNMFSRISQILINYRHSTLSAGSTGLVQGGDRMPWAPVGEVDNFDSLKAITWQVHVYGAAKDELTQWCQSMKIPLHAFPWHDEYQRVGLATNAAYLIRPDTYIAVAEASGLPERFDQYLKDNNLRLT</sequence>
<dbReference type="PRINTS" id="PR00420">
    <property type="entry name" value="RNGMNOXGNASE"/>
</dbReference>
<evidence type="ECO:0000259" key="5">
    <source>
        <dbReference type="Pfam" id="PF01494"/>
    </source>
</evidence>
<dbReference type="Pfam" id="PF01494">
    <property type="entry name" value="FAD_binding_3"/>
    <property type="match status" value="1"/>
</dbReference>
<organism evidence="6 7">
    <name type="scientific">Polytolypa hystricis (strain UAMH7299)</name>
    <dbReference type="NCBI Taxonomy" id="1447883"/>
    <lineage>
        <taxon>Eukaryota</taxon>
        <taxon>Fungi</taxon>
        <taxon>Dikarya</taxon>
        <taxon>Ascomycota</taxon>
        <taxon>Pezizomycotina</taxon>
        <taxon>Eurotiomycetes</taxon>
        <taxon>Eurotiomycetidae</taxon>
        <taxon>Onygenales</taxon>
        <taxon>Onygenales incertae sedis</taxon>
        <taxon>Polytolypa</taxon>
    </lineage>
</organism>
<accession>A0A2B7YZY9</accession>
<name>A0A2B7YZY9_POLH7</name>
<dbReference type="InterPro" id="IPR036188">
    <property type="entry name" value="FAD/NAD-bd_sf"/>
</dbReference>
<dbReference type="InterPro" id="IPR050641">
    <property type="entry name" value="RIFMO-like"/>
</dbReference>
<evidence type="ECO:0000256" key="1">
    <source>
        <dbReference type="ARBA" id="ARBA00001974"/>
    </source>
</evidence>
<keyword evidence="4" id="KW-0560">Oxidoreductase</keyword>
<feature type="domain" description="FAD-binding" evidence="5">
    <location>
        <begin position="6"/>
        <end position="353"/>
    </location>
</feature>
<evidence type="ECO:0000313" key="6">
    <source>
        <dbReference type="EMBL" id="PGH26631.1"/>
    </source>
</evidence>
<keyword evidence="7" id="KW-1185">Reference proteome</keyword>
<dbReference type="PANTHER" id="PTHR43004">
    <property type="entry name" value="TRK SYSTEM POTASSIUM UPTAKE PROTEIN"/>
    <property type="match status" value="1"/>
</dbReference>
<keyword evidence="3" id="KW-0274">FAD</keyword>
<dbReference type="Proteomes" id="UP000224634">
    <property type="component" value="Unassembled WGS sequence"/>
</dbReference>
<dbReference type="OrthoDB" id="2096480at2759"/>
<dbReference type="SUPFAM" id="SSF51905">
    <property type="entry name" value="FAD/NAD(P)-binding domain"/>
    <property type="match status" value="1"/>
</dbReference>
<reference evidence="6 7" key="1">
    <citation type="submission" date="2017-10" db="EMBL/GenBank/DDBJ databases">
        <title>Comparative genomics in systemic dimorphic fungi from Ajellomycetaceae.</title>
        <authorList>
            <person name="Munoz J.F."/>
            <person name="Mcewen J.G."/>
            <person name="Clay O.K."/>
            <person name="Cuomo C.A."/>
        </authorList>
    </citation>
    <scope>NUCLEOTIDE SEQUENCE [LARGE SCALE GENOMIC DNA]</scope>
    <source>
        <strain evidence="6 7">UAMH7299</strain>
    </source>
</reference>